<keyword evidence="1" id="KW-0812">Transmembrane</keyword>
<organism evidence="2">
    <name type="scientific">Streptomyces sp. NBC_00093</name>
    <dbReference type="NCBI Taxonomy" id="2975649"/>
    <lineage>
        <taxon>Bacteria</taxon>
        <taxon>Bacillati</taxon>
        <taxon>Actinomycetota</taxon>
        <taxon>Actinomycetes</taxon>
        <taxon>Kitasatosporales</taxon>
        <taxon>Streptomycetaceae</taxon>
        <taxon>Streptomyces</taxon>
    </lineage>
</organism>
<dbReference type="AlphaFoldDB" id="A0AAU2ABE1"/>
<feature type="transmembrane region" description="Helical" evidence="1">
    <location>
        <begin position="235"/>
        <end position="254"/>
    </location>
</feature>
<dbReference type="Pfam" id="PF07690">
    <property type="entry name" value="MFS_1"/>
    <property type="match status" value="1"/>
</dbReference>
<keyword evidence="1" id="KW-0472">Membrane</keyword>
<feature type="transmembrane region" description="Helical" evidence="1">
    <location>
        <begin position="32"/>
        <end position="54"/>
    </location>
</feature>
<reference evidence="2" key="1">
    <citation type="submission" date="2022-10" db="EMBL/GenBank/DDBJ databases">
        <title>The complete genomes of actinobacterial strains from the NBC collection.</title>
        <authorList>
            <person name="Joergensen T.S."/>
            <person name="Alvarez Arevalo M."/>
            <person name="Sterndorff E.B."/>
            <person name="Faurdal D."/>
            <person name="Vuksanovic O."/>
            <person name="Mourched A.-S."/>
            <person name="Charusanti P."/>
            <person name="Shaw S."/>
            <person name="Blin K."/>
            <person name="Weber T."/>
        </authorList>
    </citation>
    <scope>NUCLEOTIDE SEQUENCE</scope>
    <source>
        <strain evidence="2">NBC_00093</strain>
    </source>
</reference>
<protein>
    <submittedName>
        <fullName evidence="2">MFS transporter</fullName>
    </submittedName>
</protein>
<sequence>MIVAAAFSLLLAGSNAVNPLLPLYREHLGFGPLLLSLTFVSYVAVLIVVLLLFSRPGLIRWAPVTMCGGLVVAAVSDLLLANGTEASILVGRAVGGVAGGFGTGAAAALVVAAVRSAGRALTATGNLVGAVIGTALSQLGVELMAGDAMTRVPEFHAIACLVAAVALVFVLALRRSQNRSQLIVPADRARLSPTEVRRGVPVFAVGCVAWLAVGGSTVLVPSYMGDIGLGLARSVGAIVFFAASAAGQLGSVWLSTRLPWARGSEALVVGVALQLLGSAVGSETVVLVGFALVGLGAGVAYRLALVHASLGLTPAGQGSMSSVYAAVTYTATATGTLVVGVLGNIWGLRTAVPVFLVVVALGGIATFRWAVRFRDVTPASPTTAP</sequence>
<feature type="transmembrane region" description="Helical" evidence="1">
    <location>
        <begin position="61"/>
        <end position="81"/>
    </location>
</feature>
<feature type="transmembrane region" description="Helical" evidence="1">
    <location>
        <begin position="323"/>
        <end position="346"/>
    </location>
</feature>
<feature type="transmembrane region" description="Helical" evidence="1">
    <location>
        <begin position="200"/>
        <end position="223"/>
    </location>
</feature>
<keyword evidence="1" id="KW-1133">Transmembrane helix</keyword>
<dbReference type="InterPro" id="IPR036259">
    <property type="entry name" value="MFS_trans_sf"/>
</dbReference>
<feature type="transmembrane region" description="Helical" evidence="1">
    <location>
        <begin position="352"/>
        <end position="371"/>
    </location>
</feature>
<accession>A0AAU2ABE1</accession>
<dbReference type="SUPFAM" id="SSF103473">
    <property type="entry name" value="MFS general substrate transporter"/>
    <property type="match status" value="1"/>
</dbReference>
<dbReference type="EMBL" id="CP108222">
    <property type="protein sequence ID" value="WTT21921.1"/>
    <property type="molecule type" value="Genomic_DNA"/>
</dbReference>
<feature type="transmembrane region" description="Helical" evidence="1">
    <location>
        <begin position="121"/>
        <end position="140"/>
    </location>
</feature>
<evidence type="ECO:0000313" key="2">
    <source>
        <dbReference type="EMBL" id="WTT21921.1"/>
    </source>
</evidence>
<dbReference type="InterPro" id="IPR011701">
    <property type="entry name" value="MFS"/>
</dbReference>
<gene>
    <name evidence="2" type="ORF">OHA22_43510</name>
</gene>
<name>A0AAU2ABE1_9ACTN</name>
<feature type="transmembrane region" description="Helical" evidence="1">
    <location>
        <begin position="93"/>
        <end position="114"/>
    </location>
</feature>
<feature type="transmembrane region" description="Helical" evidence="1">
    <location>
        <begin position="155"/>
        <end position="173"/>
    </location>
</feature>
<dbReference type="Gene3D" id="1.20.1250.20">
    <property type="entry name" value="MFS general substrate transporter like domains"/>
    <property type="match status" value="1"/>
</dbReference>
<dbReference type="GO" id="GO:0022857">
    <property type="term" value="F:transmembrane transporter activity"/>
    <property type="evidence" value="ECO:0007669"/>
    <property type="project" value="InterPro"/>
</dbReference>
<evidence type="ECO:0000256" key="1">
    <source>
        <dbReference type="SAM" id="Phobius"/>
    </source>
</evidence>
<proteinExistence type="predicted"/>